<feature type="domain" description="FAD/NAD(P)-binding" evidence="3">
    <location>
        <begin position="2"/>
        <end position="290"/>
    </location>
</feature>
<dbReference type="PATRIC" id="fig|1618642.3.peg.376"/>
<keyword evidence="1" id="KW-0285">Flavoprotein</keyword>
<dbReference type="InterPro" id="IPR023753">
    <property type="entry name" value="FAD/NAD-binding_dom"/>
</dbReference>
<dbReference type="PANTHER" id="PTHR48105">
    <property type="entry name" value="THIOREDOXIN REDUCTASE 1-RELATED-RELATED"/>
    <property type="match status" value="1"/>
</dbReference>
<dbReference type="GO" id="GO:0016491">
    <property type="term" value="F:oxidoreductase activity"/>
    <property type="evidence" value="ECO:0007669"/>
    <property type="project" value="UniProtKB-KW"/>
</dbReference>
<dbReference type="PRINTS" id="PR00469">
    <property type="entry name" value="PNDRDTASEII"/>
</dbReference>
<reference evidence="4 5" key="1">
    <citation type="journal article" date="2015" name="Nature">
        <title>rRNA introns, odd ribosomes, and small enigmatic genomes across a large radiation of phyla.</title>
        <authorList>
            <person name="Brown C.T."/>
            <person name="Hug L.A."/>
            <person name="Thomas B.C."/>
            <person name="Sharon I."/>
            <person name="Castelle C.J."/>
            <person name="Singh A."/>
            <person name="Wilkins M.J."/>
            <person name="Williams K.H."/>
            <person name="Banfield J.F."/>
        </authorList>
    </citation>
    <scope>NUCLEOTIDE SEQUENCE [LARGE SCALE GENOMIC DNA]</scope>
</reference>
<dbReference type="AlphaFoldDB" id="A0A0G0PYW6"/>
<name>A0A0G0PYW6_9BACT</name>
<organism evidence="4 5">
    <name type="scientific">Candidatus Falkowbacteria bacterium GW2011_GWF2_39_8</name>
    <dbReference type="NCBI Taxonomy" id="1618642"/>
    <lineage>
        <taxon>Bacteria</taxon>
        <taxon>Candidatus Falkowiibacteriota</taxon>
    </lineage>
</organism>
<keyword evidence="2" id="KW-0560">Oxidoreductase</keyword>
<dbReference type="Pfam" id="PF07992">
    <property type="entry name" value="Pyr_redox_2"/>
    <property type="match status" value="1"/>
</dbReference>
<dbReference type="Proteomes" id="UP000034137">
    <property type="component" value="Unassembled WGS sequence"/>
</dbReference>
<gene>
    <name evidence="4" type="ORF">UT64_C0015G0010</name>
</gene>
<accession>A0A0G0PYW6</accession>
<dbReference type="InterPro" id="IPR036188">
    <property type="entry name" value="FAD/NAD-bd_sf"/>
</dbReference>
<evidence type="ECO:0000313" key="4">
    <source>
        <dbReference type="EMBL" id="KKR33098.1"/>
    </source>
</evidence>
<evidence type="ECO:0000256" key="1">
    <source>
        <dbReference type="ARBA" id="ARBA00022630"/>
    </source>
</evidence>
<dbReference type="InterPro" id="IPR050097">
    <property type="entry name" value="Ferredoxin-NADP_redctase_2"/>
</dbReference>
<dbReference type="PRINTS" id="PR00368">
    <property type="entry name" value="FADPNR"/>
</dbReference>
<protein>
    <submittedName>
        <fullName evidence="4">Thioredoxin reductase</fullName>
    </submittedName>
</protein>
<evidence type="ECO:0000256" key="2">
    <source>
        <dbReference type="ARBA" id="ARBA00023002"/>
    </source>
</evidence>
<comment type="caution">
    <text evidence="4">The sequence shown here is derived from an EMBL/GenBank/DDBJ whole genome shotgun (WGS) entry which is preliminary data.</text>
</comment>
<proteinExistence type="predicted"/>
<dbReference type="EMBL" id="LBXO01000015">
    <property type="protein sequence ID" value="KKR33098.1"/>
    <property type="molecule type" value="Genomic_DNA"/>
</dbReference>
<evidence type="ECO:0000259" key="3">
    <source>
        <dbReference type="Pfam" id="PF07992"/>
    </source>
</evidence>
<sequence>MYDIAIIGAGPAGLNASIYAARYGLRSVVIGAVTGGLAGTTHEIGNWLGIEKITGFELSQNMITHAKSYNTPIVERTVRNIRKLDNGFVLEIDGTEPIEAKTLLLATGTSHRHLNLPNEEKFIGKGMSYCATCDGFFYRNKVVAVVGGNDSAATAAVYLGEIAQKVYLIYRNDQLRAEQIWQDTIAKNPKIEVVYNTVVDDVFGEEKVSSIKISDKLGNSRDLSIDGVFVEIGSEPNSGLFGELDVESDEQGFVKIKSDGQTTAEGIWAAGDLTDGSNKFRQIVTAASEGAIAAASISKYLKQKSVA</sequence>
<dbReference type="Gene3D" id="3.50.50.60">
    <property type="entry name" value="FAD/NAD(P)-binding domain"/>
    <property type="match status" value="2"/>
</dbReference>
<dbReference type="SUPFAM" id="SSF51905">
    <property type="entry name" value="FAD/NAD(P)-binding domain"/>
    <property type="match status" value="1"/>
</dbReference>
<evidence type="ECO:0000313" key="5">
    <source>
        <dbReference type="Proteomes" id="UP000034137"/>
    </source>
</evidence>